<comment type="caution">
    <text evidence="1">The sequence shown here is derived from an EMBL/GenBank/DDBJ whole genome shotgun (WGS) entry which is preliminary data.</text>
</comment>
<sequence>MSIASYSKFNIYKDQLFSLSASLEDEVLLNEAFLLEKDEKKQLEIYYAPFEYVNEQAKVVIVGITPGLFQMKQSYSTVINARDQLTNNEEILRDVKNNSSFQGPMRKNLITMLDELQLHKHLGLSSTNELFSTASNLVQTTSLLPYPVFYKGKNYSGSTPNILKTELLKKYVIDYFATELKSMDNPLIIPLGVNVSKVLNYLAEKNYIKSNSILNGFPHPSGSNGHRHRQFSENKDSMIERLEFYFHKSKSRRNSEFVNLPRI</sequence>
<dbReference type="OrthoDB" id="573462at2"/>
<evidence type="ECO:0000313" key="2">
    <source>
        <dbReference type="Proteomes" id="UP000256520"/>
    </source>
</evidence>
<name>A0A3D8PJE7_9BACI</name>
<gene>
    <name evidence="1" type="ORF">CWR45_16350</name>
</gene>
<keyword evidence="2" id="KW-1185">Reference proteome</keyword>
<dbReference type="AlphaFoldDB" id="A0A3D8PJE7"/>
<dbReference type="EMBL" id="PIOD01000025">
    <property type="protein sequence ID" value="RDW15361.1"/>
    <property type="molecule type" value="Genomic_DNA"/>
</dbReference>
<accession>A0A3D8PJE7</accession>
<protein>
    <recommendedName>
        <fullName evidence="3">Uracil-DNA glycosylase-like domain-containing protein</fullName>
    </recommendedName>
</protein>
<dbReference type="RefSeq" id="WP_115750925.1">
    <property type="nucleotide sequence ID" value="NZ_PIOD01000025.1"/>
</dbReference>
<evidence type="ECO:0000313" key="1">
    <source>
        <dbReference type="EMBL" id="RDW15361.1"/>
    </source>
</evidence>
<dbReference type="Proteomes" id="UP000256520">
    <property type="component" value="Unassembled WGS sequence"/>
</dbReference>
<reference evidence="2" key="1">
    <citation type="submission" date="2017-11" db="EMBL/GenBank/DDBJ databases">
        <authorList>
            <person name="Zhu W."/>
        </authorList>
    </citation>
    <scope>NUCLEOTIDE SEQUENCE [LARGE SCALE GENOMIC DNA]</scope>
    <source>
        <strain evidence="2">CAU 1051</strain>
    </source>
</reference>
<evidence type="ECO:0008006" key="3">
    <source>
        <dbReference type="Google" id="ProtNLM"/>
    </source>
</evidence>
<proteinExistence type="predicted"/>
<dbReference type="SUPFAM" id="SSF52141">
    <property type="entry name" value="Uracil-DNA glycosylase-like"/>
    <property type="match status" value="1"/>
</dbReference>
<dbReference type="InterPro" id="IPR036895">
    <property type="entry name" value="Uracil-DNA_glycosylase-like_sf"/>
</dbReference>
<organism evidence="1 2">
    <name type="scientific">Oceanobacillus chungangensis</name>
    <dbReference type="NCBI Taxonomy" id="1229152"/>
    <lineage>
        <taxon>Bacteria</taxon>
        <taxon>Bacillati</taxon>
        <taxon>Bacillota</taxon>
        <taxon>Bacilli</taxon>
        <taxon>Bacillales</taxon>
        <taxon>Bacillaceae</taxon>
        <taxon>Oceanobacillus</taxon>
    </lineage>
</organism>